<evidence type="ECO:0000313" key="1">
    <source>
        <dbReference type="EMBL" id="RCV09029.1"/>
    </source>
</evidence>
<protein>
    <submittedName>
        <fullName evidence="1">Uncharacterized protein</fullName>
    </submittedName>
</protein>
<gene>
    <name evidence="1" type="ORF">SETIT_1G374200v2</name>
</gene>
<reference evidence="1" key="1">
    <citation type="journal article" date="2012" name="Nat. Biotechnol.">
        <title>Reference genome sequence of the model plant Setaria.</title>
        <authorList>
            <person name="Bennetzen J.L."/>
            <person name="Schmutz J."/>
            <person name="Wang H."/>
            <person name="Percifield R."/>
            <person name="Hawkins J."/>
            <person name="Pontaroli A.C."/>
            <person name="Estep M."/>
            <person name="Feng L."/>
            <person name="Vaughn J.N."/>
            <person name="Grimwood J."/>
            <person name="Jenkins J."/>
            <person name="Barry K."/>
            <person name="Lindquist E."/>
            <person name="Hellsten U."/>
            <person name="Deshpande S."/>
            <person name="Wang X."/>
            <person name="Wu X."/>
            <person name="Mitros T."/>
            <person name="Triplett J."/>
            <person name="Yang X."/>
            <person name="Ye C.Y."/>
            <person name="Mauro-Herrera M."/>
            <person name="Wang L."/>
            <person name="Li P."/>
            <person name="Sharma M."/>
            <person name="Sharma R."/>
            <person name="Ronald P.C."/>
            <person name="Panaud O."/>
            <person name="Kellogg E.A."/>
            <person name="Brutnell T.P."/>
            <person name="Doust A.N."/>
            <person name="Tuskan G.A."/>
            <person name="Rokhsar D."/>
            <person name="Devos K.M."/>
        </authorList>
    </citation>
    <scope>NUCLEOTIDE SEQUENCE [LARGE SCALE GENOMIC DNA]</scope>
    <source>
        <strain evidence="1">Yugu1</strain>
    </source>
</reference>
<accession>A0A368PTS7</accession>
<organism evidence="1">
    <name type="scientific">Setaria italica</name>
    <name type="common">Foxtail millet</name>
    <name type="synonym">Panicum italicum</name>
    <dbReference type="NCBI Taxonomy" id="4555"/>
    <lineage>
        <taxon>Eukaryota</taxon>
        <taxon>Viridiplantae</taxon>
        <taxon>Streptophyta</taxon>
        <taxon>Embryophyta</taxon>
        <taxon>Tracheophyta</taxon>
        <taxon>Spermatophyta</taxon>
        <taxon>Magnoliopsida</taxon>
        <taxon>Liliopsida</taxon>
        <taxon>Poales</taxon>
        <taxon>Poaceae</taxon>
        <taxon>PACMAD clade</taxon>
        <taxon>Panicoideae</taxon>
        <taxon>Panicodae</taxon>
        <taxon>Paniceae</taxon>
        <taxon>Cenchrinae</taxon>
        <taxon>Setaria</taxon>
    </lineage>
</organism>
<dbReference type="AlphaFoldDB" id="A0A368PTS7"/>
<name>A0A368PTS7_SETIT</name>
<reference evidence="1" key="2">
    <citation type="submission" date="2015-07" db="EMBL/GenBank/DDBJ databases">
        <authorList>
            <person name="Noorani M."/>
        </authorList>
    </citation>
    <scope>NUCLEOTIDE SEQUENCE</scope>
    <source>
        <strain evidence="1">Yugu1</strain>
    </source>
</reference>
<proteinExistence type="predicted"/>
<sequence length="65" mass="7132">MQGNNRRMGESHSHVPKLNWLKWVFGATDLPGQATSALQKLEPHQNCVTGSNALISKGSTVYLLL</sequence>
<dbReference type="EMBL" id="CM003528">
    <property type="protein sequence ID" value="RCV09029.1"/>
    <property type="molecule type" value="Genomic_DNA"/>
</dbReference>